<feature type="transmembrane region" description="Helical" evidence="1">
    <location>
        <begin position="32"/>
        <end position="51"/>
    </location>
</feature>
<evidence type="ECO:0008006" key="4">
    <source>
        <dbReference type="Google" id="ProtNLM"/>
    </source>
</evidence>
<keyword evidence="1" id="KW-0472">Membrane</keyword>
<protein>
    <recommendedName>
        <fullName evidence="4">ABC transporter</fullName>
    </recommendedName>
</protein>
<sequence>MTSLSKKLGLVSIVIGCLLNILVFAYLTSSMIAMIVLGIIGIVLSILSLFLKYEKKWVSLLGLVLNLIPLLYFALLFVALG</sequence>
<gene>
    <name evidence="2" type="ORF">J0J69_08900</name>
</gene>
<keyword evidence="1" id="KW-1133">Transmembrane helix</keyword>
<name>A0ABY5JQJ7_9FIRM</name>
<evidence type="ECO:0000313" key="3">
    <source>
        <dbReference type="Proteomes" id="UP001058016"/>
    </source>
</evidence>
<evidence type="ECO:0000313" key="2">
    <source>
        <dbReference type="EMBL" id="UUF07283.1"/>
    </source>
</evidence>
<feature type="transmembrane region" description="Helical" evidence="1">
    <location>
        <begin position="7"/>
        <end position="26"/>
    </location>
</feature>
<keyword evidence="3" id="KW-1185">Reference proteome</keyword>
<reference evidence="2 3" key="1">
    <citation type="submission" date="2021-03" db="EMBL/GenBank/DDBJ databases">
        <title>Comparative Genomics and Metabolomics in the genus Turicibacter.</title>
        <authorList>
            <person name="Maki J."/>
            <person name="Looft T."/>
        </authorList>
    </citation>
    <scope>NUCLEOTIDE SEQUENCE [LARGE SCALE GENOMIC DNA]</scope>
    <source>
        <strain evidence="2 3">MMM721</strain>
    </source>
</reference>
<accession>A0ABY5JQJ7</accession>
<proteinExistence type="predicted"/>
<organism evidence="2 3">
    <name type="scientific">Turicibacter bilis</name>
    <dbReference type="NCBI Taxonomy" id="2735723"/>
    <lineage>
        <taxon>Bacteria</taxon>
        <taxon>Bacillati</taxon>
        <taxon>Bacillota</taxon>
        <taxon>Erysipelotrichia</taxon>
        <taxon>Erysipelotrichales</taxon>
        <taxon>Turicibacteraceae</taxon>
        <taxon>Turicibacter</taxon>
    </lineage>
</organism>
<dbReference type="Proteomes" id="UP001058016">
    <property type="component" value="Chromosome"/>
</dbReference>
<evidence type="ECO:0000256" key="1">
    <source>
        <dbReference type="SAM" id="Phobius"/>
    </source>
</evidence>
<feature type="transmembrane region" description="Helical" evidence="1">
    <location>
        <begin position="58"/>
        <end position="80"/>
    </location>
</feature>
<dbReference type="EMBL" id="CP071249">
    <property type="protein sequence ID" value="UUF07283.1"/>
    <property type="molecule type" value="Genomic_DNA"/>
</dbReference>
<keyword evidence="1" id="KW-0812">Transmembrane</keyword>